<proteinExistence type="predicted"/>
<dbReference type="SUPFAM" id="SSF88713">
    <property type="entry name" value="Glycoside hydrolase/deacetylase"/>
    <property type="match status" value="1"/>
</dbReference>
<gene>
    <name evidence="3" type="ORF">GA0070623_1270</name>
</gene>
<dbReference type="PANTHER" id="PTHR34216:SF3">
    <property type="entry name" value="POLY-BETA-1,6-N-ACETYL-D-GLUCOSAMINE N-DEACETYLASE"/>
    <property type="match status" value="1"/>
</dbReference>
<dbReference type="InterPro" id="IPR051398">
    <property type="entry name" value="Polysacch_Deacetylase"/>
</dbReference>
<dbReference type="GO" id="GO:0005576">
    <property type="term" value="C:extracellular region"/>
    <property type="evidence" value="ECO:0007669"/>
    <property type="project" value="UniProtKB-SubCell"/>
</dbReference>
<dbReference type="PANTHER" id="PTHR34216">
    <property type="match status" value="1"/>
</dbReference>
<evidence type="ECO:0000256" key="1">
    <source>
        <dbReference type="ARBA" id="ARBA00004613"/>
    </source>
</evidence>
<keyword evidence="4" id="KW-1185">Reference proteome</keyword>
<dbReference type="GO" id="GO:0016810">
    <property type="term" value="F:hydrolase activity, acting on carbon-nitrogen (but not peptide) bonds"/>
    <property type="evidence" value="ECO:0007669"/>
    <property type="project" value="InterPro"/>
</dbReference>
<dbReference type="PROSITE" id="PS51677">
    <property type="entry name" value="NODB"/>
    <property type="match status" value="1"/>
</dbReference>
<dbReference type="EMBL" id="LT607752">
    <property type="protein sequence ID" value="SCG45614.1"/>
    <property type="molecule type" value="Genomic_DNA"/>
</dbReference>
<dbReference type="Proteomes" id="UP000198226">
    <property type="component" value="Chromosome I"/>
</dbReference>
<dbReference type="InterPro" id="IPR002509">
    <property type="entry name" value="NODB_dom"/>
</dbReference>
<comment type="subcellular location">
    <subcellularLocation>
        <location evidence="1">Secreted</location>
    </subcellularLocation>
</comment>
<organism evidence="3 4">
    <name type="scientific">Micromonospora rifamycinica</name>
    <dbReference type="NCBI Taxonomy" id="291594"/>
    <lineage>
        <taxon>Bacteria</taxon>
        <taxon>Bacillati</taxon>
        <taxon>Actinomycetota</taxon>
        <taxon>Actinomycetes</taxon>
        <taxon>Micromonosporales</taxon>
        <taxon>Micromonosporaceae</taxon>
        <taxon>Micromonospora</taxon>
    </lineage>
</organism>
<evidence type="ECO:0000313" key="4">
    <source>
        <dbReference type="Proteomes" id="UP000198226"/>
    </source>
</evidence>
<protein>
    <submittedName>
        <fullName evidence="3">Polysaccharide deacetylase</fullName>
    </submittedName>
</protein>
<sequence>MSRLWPRALNGLLSLVTLLVVAAPFGVSWYLDDLRRHVSGQHDTPVTRVDPADLRRFTETAGRLPARAAPVVVAYHDIRPHGDDPAATEPTGREHYVVTPEAFDAQLTALRTAGYRTISSAQYVDYLRGGEVPARSVYLTFDDGTRGLWSYADPILKRHRMVAASYLITGQVGTHRPYYLSWAEIDRMRRSGRWDFQAHTHDLHTRVQTAPGRLGSPLTHRRWEPATGAQESLAGYRQRLTADFDAMFAAFTAHELPRPQLFAYPFSEIGDATTDPEAAAFSRDLIAARFVAALTNKSLAPQPSSRRSAADGQVERTEVYARTTAAELVSAVVERTAVPAVLPDPFARPWDWRDQHGEPMTELSPLTAGRFPADSPRRAYGTLLAYASADWTGYTVDATLRGLRADGGTVTLLVGVNGDATVSVRVTHGRVALLRAGRVVAEAALDPAATHRVTVTVRDGEVAARVDGGPDLRVVTPTGPGATGGLAVAVDDAEGRPHPSVAALAVTTTG</sequence>
<dbReference type="RefSeq" id="WP_067312969.1">
    <property type="nucleotide sequence ID" value="NZ_LRMV01000142.1"/>
</dbReference>
<keyword evidence="2" id="KW-0732">Signal</keyword>
<name>A0A109IHE6_9ACTN</name>
<evidence type="ECO:0000313" key="3">
    <source>
        <dbReference type="EMBL" id="SCG45614.1"/>
    </source>
</evidence>
<dbReference type="Gene3D" id="3.20.20.370">
    <property type="entry name" value="Glycoside hydrolase/deacetylase"/>
    <property type="match status" value="1"/>
</dbReference>
<dbReference type="OrthoDB" id="3455067at2"/>
<dbReference type="InterPro" id="IPR011330">
    <property type="entry name" value="Glyco_hydro/deAcase_b/a-brl"/>
</dbReference>
<dbReference type="AlphaFoldDB" id="A0A109IHE6"/>
<accession>A0A109IHE6</accession>
<evidence type="ECO:0000256" key="2">
    <source>
        <dbReference type="ARBA" id="ARBA00022729"/>
    </source>
</evidence>
<reference evidence="4" key="1">
    <citation type="submission" date="2016-06" db="EMBL/GenBank/DDBJ databases">
        <authorList>
            <person name="Varghese N."/>
            <person name="Submissions Spin"/>
        </authorList>
    </citation>
    <scope>NUCLEOTIDE SEQUENCE [LARGE SCALE GENOMIC DNA]</scope>
    <source>
        <strain evidence="4">DSM 44983</strain>
    </source>
</reference>
<dbReference type="Pfam" id="PF01522">
    <property type="entry name" value="Polysacc_deac_1"/>
    <property type="match status" value="1"/>
</dbReference>
<dbReference type="GO" id="GO:0005975">
    <property type="term" value="P:carbohydrate metabolic process"/>
    <property type="evidence" value="ECO:0007669"/>
    <property type="project" value="InterPro"/>
</dbReference>